<dbReference type="EMBL" id="BAAAHE010000007">
    <property type="protein sequence ID" value="GAA0609354.1"/>
    <property type="molecule type" value="Genomic_DNA"/>
</dbReference>
<proteinExistence type="predicted"/>
<dbReference type="Proteomes" id="UP001500957">
    <property type="component" value="Unassembled WGS sequence"/>
</dbReference>
<keyword evidence="2" id="KW-1185">Reference proteome</keyword>
<dbReference type="RefSeq" id="WP_344602108.1">
    <property type="nucleotide sequence ID" value="NZ_BAAAHE010000007.1"/>
</dbReference>
<comment type="caution">
    <text evidence="1">The sequence shown here is derived from an EMBL/GenBank/DDBJ whole genome shotgun (WGS) entry which is preliminary data.</text>
</comment>
<evidence type="ECO:0000313" key="2">
    <source>
        <dbReference type="Proteomes" id="UP001500957"/>
    </source>
</evidence>
<accession>A0ABN1GDR6</accession>
<evidence type="ECO:0000313" key="1">
    <source>
        <dbReference type="EMBL" id="GAA0609354.1"/>
    </source>
</evidence>
<sequence>MATLVLPSPKDVRDLVEGLLGRDVTVSPGRPVVPTADVRAAVGVYVDDNLNLAAAAAADLPFCAFAGSALGLIPVAHAEGASEEGLTAAMWENFAEILNVGAALLNRDGAAHLRLYSTTSPAELPAPDVAELLRGFGNRIDLTIDIAGYGAGSLSIVRKAF</sequence>
<reference evidence="1 2" key="1">
    <citation type="journal article" date="2019" name="Int. J. Syst. Evol. Microbiol.">
        <title>The Global Catalogue of Microorganisms (GCM) 10K type strain sequencing project: providing services to taxonomists for standard genome sequencing and annotation.</title>
        <authorList>
            <consortium name="The Broad Institute Genomics Platform"/>
            <consortium name="The Broad Institute Genome Sequencing Center for Infectious Disease"/>
            <person name="Wu L."/>
            <person name="Ma J."/>
        </authorList>
    </citation>
    <scope>NUCLEOTIDE SEQUENCE [LARGE SCALE GENOMIC DNA]</scope>
    <source>
        <strain evidence="1 2">JCM 10671</strain>
    </source>
</reference>
<name>A0ABN1GDR6_9ACTN</name>
<protein>
    <submittedName>
        <fullName evidence="1">Uncharacterized protein</fullName>
    </submittedName>
</protein>
<gene>
    <name evidence="1" type="ORF">GCM10009547_09290</name>
</gene>
<organism evidence="1 2">
    <name type="scientific">Sporichthya brevicatena</name>
    <dbReference type="NCBI Taxonomy" id="171442"/>
    <lineage>
        <taxon>Bacteria</taxon>
        <taxon>Bacillati</taxon>
        <taxon>Actinomycetota</taxon>
        <taxon>Actinomycetes</taxon>
        <taxon>Sporichthyales</taxon>
        <taxon>Sporichthyaceae</taxon>
        <taxon>Sporichthya</taxon>
    </lineage>
</organism>